<keyword evidence="1" id="KW-1133">Transmembrane helix</keyword>
<reference evidence="2 4" key="1">
    <citation type="submission" date="2016-06" db="EMBL/GenBank/DDBJ databases">
        <authorList>
            <person name="Kjaerup R.B."/>
            <person name="Dalgaard T.S."/>
            <person name="Juul-Madsen H.R."/>
        </authorList>
    </citation>
    <scope>NUCLEOTIDE SEQUENCE [LARGE SCALE GENOMIC DNA]</scope>
    <source>
        <strain evidence="2">Orrdi1</strain>
    </source>
</reference>
<dbReference type="STRING" id="1851544.ODI_00145"/>
<accession>A0A1C3JWD5</accession>
<dbReference type="EMBL" id="FLRC01000001">
    <property type="protein sequence ID" value="SBT23609.1"/>
    <property type="molecule type" value="Genomic_DNA"/>
</dbReference>
<protein>
    <submittedName>
        <fullName evidence="2">Uncharacterized iron-regulated membrane protein Iron-uptake factor PiuB</fullName>
    </submittedName>
</protein>
<organism evidence="2 4">
    <name type="scientific">Orrella dioscoreae</name>
    <dbReference type="NCBI Taxonomy" id="1851544"/>
    <lineage>
        <taxon>Bacteria</taxon>
        <taxon>Pseudomonadati</taxon>
        <taxon>Pseudomonadota</taxon>
        <taxon>Betaproteobacteria</taxon>
        <taxon>Burkholderiales</taxon>
        <taxon>Alcaligenaceae</taxon>
        <taxon>Orrella</taxon>
    </lineage>
</organism>
<feature type="transmembrane region" description="Helical" evidence="1">
    <location>
        <begin position="379"/>
        <end position="402"/>
    </location>
</feature>
<evidence type="ECO:0000256" key="1">
    <source>
        <dbReference type="SAM" id="Phobius"/>
    </source>
</evidence>
<dbReference type="PANTHER" id="PTHR34219">
    <property type="entry name" value="IRON-REGULATED INNER MEMBRANE PROTEIN-RELATED"/>
    <property type="match status" value="1"/>
</dbReference>
<dbReference type="Proteomes" id="UP000078558">
    <property type="component" value="Chromosome I"/>
</dbReference>
<evidence type="ECO:0000313" key="2">
    <source>
        <dbReference type="EMBL" id="SBT23609.1"/>
    </source>
</evidence>
<keyword evidence="1" id="KW-0472">Membrane</keyword>
<feature type="transmembrane region" description="Helical" evidence="1">
    <location>
        <begin position="27"/>
        <end position="48"/>
    </location>
</feature>
<sequence>MGRQAESGAGLALPRLQRQHLVLLHRYVGLLMAAFLLIAAITGTLLAFREELDQALAPELFFADSDARTPLLDPYTLRERVSAQLGPLARVDAVVLALRPGRTVRFPVAPNPDLATGTFAVLGHDEIYADPHTGKIQGRRYRERLGVSAAQVVPSLFVIHHSLALPGRWGTLLLGVISLLWTLDCFAGAWLTLPRGRPFMQKWRPAWQLKWGAGAYRATLDLHRAGGLWGWAVLLLFAWSSVMFNLREPVFRPVMGLFLDFDDSWRSVPMRSSPVLRPRLDWPAAHAAARKAMQELARETGMRVNAEERLQLDRRRGVYAYLVHSTLDLRPTVGNTAILIDADTGQALGRWLPTGGPAGNTVSNWLGALHMAHVFGRPYQVFVALTGLLTALLTVTGVLIWLRKRRARHARPPGGPSGQYR</sequence>
<reference evidence="3 4" key="2">
    <citation type="submission" date="2017-08" db="EMBL/GenBank/DDBJ databases">
        <authorList>
            <person name="de Groot N.N."/>
        </authorList>
    </citation>
    <scope>NUCLEOTIDE SEQUENCE [LARGE SCALE GENOMIC DNA]</scope>
    <source>
        <strain evidence="3">Orrdi1</strain>
    </source>
</reference>
<dbReference type="InterPro" id="IPR005625">
    <property type="entry name" value="PepSY-ass_TM"/>
</dbReference>
<dbReference type="RefSeq" id="WP_231968084.1">
    <property type="nucleotide sequence ID" value="NZ_LT907988.1"/>
</dbReference>
<gene>
    <name evidence="2" type="ORF">ODI_00145</name>
    <name evidence="3" type="ORF">ODI_R3520</name>
</gene>
<keyword evidence="4" id="KW-1185">Reference proteome</keyword>
<feature type="transmembrane region" description="Helical" evidence="1">
    <location>
        <begin position="145"/>
        <end position="163"/>
    </location>
</feature>
<feature type="transmembrane region" description="Helical" evidence="1">
    <location>
        <begin position="169"/>
        <end position="193"/>
    </location>
</feature>
<evidence type="ECO:0000313" key="3">
    <source>
        <dbReference type="EMBL" id="SOE51551.1"/>
    </source>
</evidence>
<dbReference type="PANTHER" id="PTHR34219:SF5">
    <property type="entry name" value="BLR4505 PROTEIN"/>
    <property type="match status" value="1"/>
</dbReference>
<proteinExistence type="predicted"/>
<dbReference type="Pfam" id="PF03929">
    <property type="entry name" value="PepSY_TM"/>
    <property type="match status" value="1"/>
</dbReference>
<dbReference type="KEGG" id="odi:ODI_R3520"/>
<name>A0A1C3JWD5_9BURK</name>
<feature type="transmembrane region" description="Helical" evidence="1">
    <location>
        <begin position="226"/>
        <end position="246"/>
    </location>
</feature>
<dbReference type="EMBL" id="LT907988">
    <property type="protein sequence ID" value="SOE51551.1"/>
    <property type="molecule type" value="Genomic_DNA"/>
</dbReference>
<keyword evidence="1" id="KW-0812">Transmembrane</keyword>
<dbReference type="AlphaFoldDB" id="A0A1C3JWD5"/>
<evidence type="ECO:0000313" key="4">
    <source>
        <dbReference type="Proteomes" id="UP000078558"/>
    </source>
</evidence>